<gene>
    <name evidence="4" type="ORF">CryarDRAFT_3255</name>
</gene>
<reference evidence="4 5" key="1">
    <citation type="submission" date="2013-07" db="EMBL/GenBank/DDBJ databases">
        <authorList>
            <consortium name="DOE Joint Genome Institute"/>
            <person name="Eisen J."/>
            <person name="Huntemann M."/>
            <person name="Han J."/>
            <person name="Chen A."/>
            <person name="Kyrpides N."/>
            <person name="Mavromatis K."/>
            <person name="Markowitz V."/>
            <person name="Palaniappan K."/>
            <person name="Ivanova N."/>
            <person name="Schaumberg A."/>
            <person name="Pati A."/>
            <person name="Liolios K."/>
            <person name="Nordberg H.P."/>
            <person name="Cantor M.N."/>
            <person name="Hua S.X."/>
            <person name="Woyke T."/>
        </authorList>
    </citation>
    <scope>NUCLEOTIDE SEQUENCE [LARGE SCALE GENOMIC DNA]</scope>
    <source>
        <strain evidence="4 5">DSM 44712</strain>
    </source>
</reference>
<evidence type="ECO:0000313" key="4">
    <source>
        <dbReference type="EMBL" id="EXG82114.1"/>
    </source>
</evidence>
<evidence type="ECO:0000313" key="5">
    <source>
        <dbReference type="Proteomes" id="UP000021053"/>
    </source>
</evidence>
<dbReference type="RefSeq" id="WP_084700559.1">
    <property type="nucleotide sequence ID" value="NZ_KK073874.1"/>
</dbReference>
<proteinExistence type="predicted"/>
<dbReference type="Proteomes" id="UP000021053">
    <property type="component" value="Unassembled WGS sequence"/>
</dbReference>
<dbReference type="GO" id="GO:0004016">
    <property type="term" value="F:adenylate cyclase activity"/>
    <property type="evidence" value="ECO:0007669"/>
    <property type="project" value="TreeGrafter"/>
</dbReference>
<dbReference type="GO" id="GO:0005737">
    <property type="term" value="C:cytoplasm"/>
    <property type="evidence" value="ECO:0007669"/>
    <property type="project" value="TreeGrafter"/>
</dbReference>
<comment type="caution">
    <text evidence="4">The sequence shown here is derived from an EMBL/GenBank/DDBJ whole genome shotgun (WGS) entry which is preliminary data.</text>
</comment>
<feature type="domain" description="Orc1-like AAA ATPase" evidence="3">
    <location>
        <begin position="23"/>
        <end position="119"/>
    </location>
</feature>
<keyword evidence="5" id="KW-1185">Reference proteome</keyword>
<sequence length="828" mass="87903">MPAHATCGYGPLEFDRVRTRSDLRGRTAELEALRRLFDGGREGASATLVVHGEAGIGKTALTHTALARFGEGLRVECTVGVESEMELPYAGLHMLLFGLLDRVGSLPEPRRDALEVALGLRAGPVPGPFLIGLSVLVFVMRTIGAVFSRLPELALTGLAEADAKRLLAQLVVAPIDGRIRDQILAEAKGNPLALRELPLGRSPADLAGGFTVNDAMPLATRIENSLLDRISGLRADARQVMLLAAADPTGDPSLLRRAVRALSIDGEAVEEAERTGDLTIDSRVEFRHPLIRSGIYRAVSPPERRRSHAVLAEATIAEDDPDRRAWHRGYATVEPDESVAAELDGSSVRARRRGGVSAAAAFLERAAALSPAPSDRARRMLAAAQAKLDAGAPEAARILLENLPVAALDRRGSGLAGLLLAQADFARSRTPEIAHDILAAARQLAGVDAELTRSAQYGALRVAIAQGGRPDDDADHGPGVDGYPWRDICQEVFDETDPDSTHPVDVLIRGQALIEIGARAEAVPVLRTALAGLLDSPVDLIPPQSIGLEAIAAADVWDVQTLLALCQRQIVSARSEGLLTALPIILSYAGTACLNLGRLDKAELLVDEVDVIGEAIGYTFPPHTRVQLAAWRGDSAEVARHTAELRRGAAATGDGAPLSTAHYAEATLANGLGRYEDAVRAGSVELAHIRQVTFTSRIASELVEAATQTGAEDHHHCEAIERLGRGGLAAHQGRARLAYGEWLRRQRRRVDAREQLQAAHSVLSSRGAAGFAARAKSALEATGGTVHSRKADPENVLTSQEANVTQSALSVPSVWAHRTVVHAGGTQS</sequence>
<dbReference type="InterPro" id="IPR041664">
    <property type="entry name" value="AAA_16"/>
</dbReference>
<accession>A0A010ZTT4</accession>
<keyword evidence="2" id="KW-0067">ATP-binding</keyword>
<keyword evidence="1" id="KW-0547">Nucleotide-binding</keyword>
<dbReference type="GO" id="GO:0005524">
    <property type="term" value="F:ATP binding"/>
    <property type="evidence" value="ECO:0007669"/>
    <property type="project" value="UniProtKB-KW"/>
</dbReference>
<organism evidence="4 5">
    <name type="scientific">Cryptosporangium arvum DSM 44712</name>
    <dbReference type="NCBI Taxonomy" id="927661"/>
    <lineage>
        <taxon>Bacteria</taxon>
        <taxon>Bacillati</taxon>
        <taxon>Actinomycetota</taxon>
        <taxon>Actinomycetes</taxon>
        <taxon>Cryptosporangiales</taxon>
        <taxon>Cryptosporangiaceae</taxon>
        <taxon>Cryptosporangium</taxon>
    </lineage>
</organism>
<dbReference type="EMBL" id="JFBT01000001">
    <property type="protein sequence ID" value="EXG82114.1"/>
    <property type="molecule type" value="Genomic_DNA"/>
</dbReference>
<dbReference type="PANTHER" id="PTHR16305">
    <property type="entry name" value="TESTICULAR SOLUBLE ADENYLYL CYCLASE"/>
    <property type="match status" value="1"/>
</dbReference>
<protein>
    <recommendedName>
        <fullName evidence="3">Orc1-like AAA ATPase domain-containing protein</fullName>
    </recommendedName>
</protein>
<name>A0A010ZTT4_9ACTN</name>
<dbReference type="HOGENOM" id="CLU_006850_4_1_11"/>
<dbReference type="OrthoDB" id="7053960at2"/>
<evidence type="ECO:0000256" key="1">
    <source>
        <dbReference type="ARBA" id="ARBA00022741"/>
    </source>
</evidence>
<dbReference type="PANTHER" id="PTHR16305:SF35">
    <property type="entry name" value="TRANSCRIPTIONAL ACTIVATOR DOMAIN"/>
    <property type="match status" value="1"/>
</dbReference>
<evidence type="ECO:0000256" key="2">
    <source>
        <dbReference type="ARBA" id="ARBA00022840"/>
    </source>
</evidence>
<evidence type="ECO:0000259" key="3">
    <source>
        <dbReference type="Pfam" id="PF13191"/>
    </source>
</evidence>
<dbReference type="AlphaFoldDB" id="A0A010ZTT4"/>
<dbReference type="Pfam" id="PF13191">
    <property type="entry name" value="AAA_16"/>
    <property type="match status" value="1"/>
</dbReference>